<sequence>MCTAKSTCIKCFIVGSLFGGIVLAIVITLWLTASVNTINSAATTPLPPCSPSSVGSASRLVTISSPKDTKYGCYAYAWTSPTTGSVNFTFELRNDPGQWYLDDTSVYQGGTQMLTNTGFETGSLSPWVRTGPNGNCGAFPVQIYNSSCHSGSYCATDG</sequence>
<evidence type="ECO:0000313" key="2">
    <source>
        <dbReference type="EMBL" id="CAF1522792.1"/>
    </source>
</evidence>
<keyword evidence="1" id="KW-0472">Membrane</keyword>
<keyword evidence="1" id="KW-1133">Transmembrane helix</keyword>
<dbReference type="Proteomes" id="UP000663834">
    <property type="component" value="Unassembled WGS sequence"/>
</dbReference>
<feature type="non-terminal residue" evidence="2">
    <location>
        <position position="158"/>
    </location>
</feature>
<dbReference type="AlphaFoldDB" id="A0A815UMG3"/>
<accession>A0A815UMG3</accession>
<name>A0A815UMG3_9BILA</name>
<protein>
    <submittedName>
        <fullName evidence="2">Uncharacterized protein</fullName>
    </submittedName>
</protein>
<feature type="transmembrane region" description="Helical" evidence="1">
    <location>
        <begin position="12"/>
        <end position="31"/>
    </location>
</feature>
<organism evidence="2 4">
    <name type="scientific">Rotaria magnacalcarata</name>
    <dbReference type="NCBI Taxonomy" id="392030"/>
    <lineage>
        <taxon>Eukaryota</taxon>
        <taxon>Metazoa</taxon>
        <taxon>Spiralia</taxon>
        <taxon>Gnathifera</taxon>
        <taxon>Rotifera</taxon>
        <taxon>Eurotatoria</taxon>
        <taxon>Bdelloidea</taxon>
        <taxon>Philodinida</taxon>
        <taxon>Philodinidae</taxon>
        <taxon>Rotaria</taxon>
    </lineage>
</organism>
<keyword evidence="1" id="KW-0812">Transmembrane</keyword>
<dbReference type="EMBL" id="CAJOBJ010298761">
    <property type="protein sequence ID" value="CAF5160174.1"/>
    <property type="molecule type" value="Genomic_DNA"/>
</dbReference>
<proteinExistence type="predicted"/>
<dbReference type="Proteomes" id="UP000681720">
    <property type="component" value="Unassembled WGS sequence"/>
</dbReference>
<reference evidence="2" key="1">
    <citation type="submission" date="2021-02" db="EMBL/GenBank/DDBJ databases">
        <authorList>
            <person name="Nowell W R."/>
        </authorList>
    </citation>
    <scope>NUCLEOTIDE SEQUENCE</scope>
</reference>
<gene>
    <name evidence="3" type="ORF">GIL414_LOCUS65702</name>
    <name evidence="2" type="ORF">KQP761_LOCUS15801</name>
</gene>
<dbReference type="Gene3D" id="2.60.120.260">
    <property type="entry name" value="Galactose-binding domain-like"/>
    <property type="match status" value="1"/>
</dbReference>
<evidence type="ECO:0000313" key="3">
    <source>
        <dbReference type="EMBL" id="CAF5160174.1"/>
    </source>
</evidence>
<dbReference type="EMBL" id="CAJNOW010007794">
    <property type="protein sequence ID" value="CAF1522792.1"/>
    <property type="molecule type" value="Genomic_DNA"/>
</dbReference>
<dbReference type="OrthoDB" id="10049581at2759"/>
<evidence type="ECO:0000313" key="4">
    <source>
        <dbReference type="Proteomes" id="UP000663834"/>
    </source>
</evidence>
<evidence type="ECO:0000256" key="1">
    <source>
        <dbReference type="SAM" id="Phobius"/>
    </source>
</evidence>
<comment type="caution">
    <text evidence="2">The sequence shown here is derived from an EMBL/GenBank/DDBJ whole genome shotgun (WGS) entry which is preliminary data.</text>
</comment>